<dbReference type="eggNOG" id="COG2345">
    <property type="taxonomic scope" value="Bacteria"/>
</dbReference>
<organism evidence="1 2">
    <name type="scientific">Gloeobacter kilaueensis (strain ATCC BAA-2537 / CCAP 1431/1 / ULC 316 / JS1)</name>
    <dbReference type="NCBI Taxonomy" id="1183438"/>
    <lineage>
        <taxon>Bacteria</taxon>
        <taxon>Bacillati</taxon>
        <taxon>Cyanobacteriota</taxon>
        <taxon>Cyanophyceae</taxon>
        <taxon>Gloeobacterales</taxon>
        <taxon>Gloeobacteraceae</taxon>
        <taxon>Gloeobacter</taxon>
    </lineage>
</organism>
<dbReference type="OrthoDB" id="482258at2"/>
<protein>
    <recommendedName>
        <fullName evidence="3">L-2-amino-thiazoline-4-carboxylic acid hydrolase</fullName>
    </recommendedName>
</protein>
<dbReference type="HOGENOM" id="CLU_118554_0_0_3"/>
<reference evidence="1 2" key="1">
    <citation type="journal article" date="2013" name="PLoS ONE">
        <title>Cultivation and Complete Genome Sequencing of Gloeobacter kilaueensis sp. nov., from a Lava Cave in Kilauea Caldera, Hawai'i.</title>
        <authorList>
            <person name="Saw J.H."/>
            <person name="Schatz M."/>
            <person name="Brown M.V."/>
            <person name="Kunkel D.D."/>
            <person name="Foster J.S."/>
            <person name="Shick H."/>
            <person name="Christensen S."/>
            <person name="Hou S."/>
            <person name="Wan X."/>
            <person name="Donachie S.P."/>
        </authorList>
    </citation>
    <scope>NUCLEOTIDE SEQUENCE [LARGE SCALE GENOMIC DNA]</scope>
    <source>
        <strain evidence="2">JS</strain>
    </source>
</reference>
<dbReference type="Proteomes" id="UP000017396">
    <property type="component" value="Chromosome"/>
</dbReference>
<accession>U5QLX5</accession>
<proteinExistence type="predicted"/>
<dbReference type="STRING" id="1183438.GKIL_3617"/>
<dbReference type="AlphaFoldDB" id="U5QLX5"/>
<dbReference type="RefSeq" id="WP_023175174.1">
    <property type="nucleotide sequence ID" value="NC_022600.1"/>
</dbReference>
<evidence type="ECO:0008006" key="3">
    <source>
        <dbReference type="Google" id="ProtNLM"/>
    </source>
</evidence>
<dbReference type="KEGG" id="glj:GKIL_3617"/>
<evidence type="ECO:0000313" key="1">
    <source>
        <dbReference type="EMBL" id="AGY59863.1"/>
    </source>
</evidence>
<name>U5QLX5_GLOK1</name>
<sequence length="209" mass="23355">MNMGESECVGIGDIQMSDLMNMTDSKALAMFKNRFKAFRTLADKIGEDAAFEKMMQGYPEQQKAFMGAFIDHTTMAAGFNEAKPVFRLMGFEMDVLDVSQGDTDAVLEIQHVCPVLSIYRDYGLSSPCLVLCEMEQEAVRRAYPQMKAAILSSKAKGDCVCVFKYERPAAVRVARPSVQRTRLQDLLKILPKFIKIGINVFAARLGKKT</sequence>
<gene>
    <name evidence="1" type="ORF">GKIL_3617</name>
</gene>
<keyword evidence="2" id="KW-1185">Reference proteome</keyword>
<evidence type="ECO:0000313" key="2">
    <source>
        <dbReference type="Proteomes" id="UP000017396"/>
    </source>
</evidence>
<dbReference type="EMBL" id="CP003587">
    <property type="protein sequence ID" value="AGY59863.1"/>
    <property type="molecule type" value="Genomic_DNA"/>
</dbReference>